<dbReference type="GO" id="GO:0140021">
    <property type="term" value="P:mitochondrial ADP transmembrane transport"/>
    <property type="evidence" value="ECO:0007669"/>
    <property type="project" value="InterPro"/>
</dbReference>
<comment type="subunit">
    <text evidence="3 16">Monomer.</text>
</comment>
<evidence type="ECO:0000313" key="17">
    <source>
        <dbReference type="EMBL" id="KOX71051.1"/>
    </source>
</evidence>
<feature type="repeat" description="Solcar" evidence="14">
    <location>
        <begin position="198"/>
        <end position="285"/>
    </location>
</feature>
<dbReference type="PANTHER" id="PTHR45635">
    <property type="entry name" value="ADP,ATP CARRIER PROTEIN 1-RELATED-RELATED"/>
    <property type="match status" value="1"/>
</dbReference>
<name>A0A0N0U4B7_9HYME</name>
<comment type="function">
    <text evidence="13">ADP:ATP antiporter that mediates import of ADP into the mitochondrial matrix for ATP synthesis, and export of ATP out to fuel the cell. Cycles between the cytoplasmic-open state (c-state) and the matrix-open state (m-state): operates by the alternating access mechanism with a single substrate-binding site intermittently exposed to either the cytosolic (c-state) or matrix (m-state) side of the inner mitochondrial membrane.</text>
</comment>
<organism evidence="17 18">
    <name type="scientific">Melipona quadrifasciata</name>
    <dbReference type="NCBI Taxonomy" id="166423"/>
    <lineage>
        <taxon>Eukaryota</taxon>
        <taxon>Metazoa</taxon>
        <taxon>Ecdysozoa</taxon>
        <taxon>Arthropoda</taxon>
        <taxon>Hexapoda</taxon>
        <taxon>Insecta</taxon>
        <taxon>Pterygota</taxon>
        <taxon>Neoptera</taxon>
        <taxon>Endopterygota</taxon>
        <taxon>Hymenoptera</taxon>
        <taxon>Apocrita</taxon>
        <taxon>Aculeata</taxon>
        <taxon>Apoidea</taxon>
        <taxon>Anthophila</taxon>
        <taxon>Apidae</taxon>
        <taxon>Melipona</taxon>
    </lineage>
</organism>
<keyword evidence="8" id="KW-0999">Mitochondrion inner membrane</keyword>
<keyword evidence="9 16" id="KW-1133">Transmembrane helix</keyword>
<feature type="transmembrane region" description="Helical" evidence="16">
    <location>
        <begin position="200"/>
        <end position="221"/>
    </location>
</feature>
<dbReference type="InterPro" id="IPR023395">
    <property type="entry name" value="MCP_dom_sf"/>
</dbReference>
<dbReference type="AlphaFoldDB" id="A0A0N0U4B7"/>
<feature type="transmembrane region" description="Helical" evidence="16">
    <location>
        <begin position="27"/>
        <end position="47"/>
    </location>
</feature>
<comment type="catalytic activity">
    <reaction evidence="12">
        <text>ADP(in) + ATP(out) = ADP(out) + ATP(in)</text>
        <dbReference type="Rhea" id="RHEA:34999"/>
        <dbReference type="ChEBI" id="CHEBI:30616"/>
        <dbReference type="ChEBI" id="CHEBI:456216"/>
    </reaction>
    <physiologicalReaction direction="left-to-right" evidence="12">
        <dbReference type="Rhea" id="RHEA:35000"/>
    </physiologicalReaction>
</comment>
<evidence type="ECO:0000256" key="4">
    <source>
        <dbReference type="ARBA" id="ARBA00022448"/>
    </source>
</evidence>
<evidence type="ECO:0000256" key="5">
    <source>
        <dbReference type="ARBA" id="ARBA00022449"/>
    </source>
</evidence>
<dbReference type="PROSITE" id="PS50920">
    <property type="entry name" value="SOLCAR"/>
    <property type="match status" value="2"/>
</dbReference>
<evidence type="ECO:0000256" key="10">
    <source>
        <dbReference type="ARBA" id="ARBA00023128"/>
    </source>
</evidence>
<evidence type="ECO:0000256" key="15">
    <source>
        <dbReference type="RuleBase" id="RU000488"/>
    </source>
</evidence>
<dbReference type="InterPro" id="IPR002067">
    <property type="entry name" value="MCP"/>
</dbReference>
<dbReference type="PRINTS" id="PR00926">
    <property type="entry name" value="MITOCARRIER"/>
</dbReference>
<evidence type="ECO:0000256" key="1">
    <source>
        <dbReference type="ARBA" id="ARBA00004448"/>
    </source>
</evidence>
<comment type="caution">
    <text evidence="16">Lacks conserved residue(s) required for the propagation of feature annotation.</text>
</comment>
<dbReference type="Pfam" id="PF00153">
    <property type="entry name" value="Mito_carr"/>
    <property type="match status" value="3"/>
</dbReference>
<comment type="subcellular location">
    <subcellularLocation>
        <location evidence="16">Membrane</location>
        <topology evidence="16">Multi-pass membrane protein</topology>
    </subcellularLocation>
    <subcellularLocation>
        <location evidence="1">Mitochondrion inner membrane</location>
        <topology evidence="1">Multi-pass membrane protein</topology>
    </subcellularLocation>
</comment>
<accession>A0A0N0U4B7</accession>
<dbReference type="GO" id="GO:0005471">
    <property type="term" value="F:ATP:ADP antiporter activity"/>
    <property type="evidence" value="ECO:0007669"/>
    <property type="project" value="UniProtKB-UniRule"/>
</dbReference>
<dbReference type="Gene3D" id="1.50.40.10">
    <property type="entry name" value="Mitochondrial carrier domain"/>
    <property type="match status" value="1"/>
</dbReference>
<proteinExistence type="inferred from homology"/>
<dbReference type="GO" id="GO:1990544">
    <property type="term" value="P:mitochondrial ATP transmembrane transport"/>
    <property type="evidence" value="ECO:0007669"/>
    <property type="project" value="InterPro"/>
</dbReference>
<sequence length="296" mass="32671">MENENAKYIWQSDSAIDVKLLGLDTRLHVAVDFGASFIISGILAVIFKTLTAPVERVKLILQTQASSHQIGHAKRSAYSGILNALVRIPKEQGHIVVPFLSGGVVGCTSCTILYPLHFCNTRITVDIGDNKTIKREFYGLNDCINKIYKSDGYKGFYQGLTLSMCGLSLYRSIYFGAYIVGKRGYLNNYAADSRTGSAPFFISLTIAQLASCLALTVSYPLDTISRQKMLWSGREARNYVPARQVISTIIEKDGLVGFYRGMSANLISAVCGSLILVTYDVIKERFNQLMEPKGIC</sequence>
<keyword evidence="11 14" id="KW-0472">Membrane</keyword>
<evidence type="ECO:0000256" key="8">
    <source>
        <dbReference type="ARBA" id="ARBA00022792"/>
    </source>
</evidence>
<keyword evidence="4 15" id="KW-0813">Transport</keyword>
<evidence type="ECO:0000256" key="14">
    <source>
        <dbReference type="PROSITE-ProRule" id="PRU00282"/>
    </source>
</evidence>
<evidence type="ECO:0000256" key="16">
    <source>
        <dbReference type="RuleBase" id="RU368008"/>
    </source>
</evidence>
<comment type="function">
    <text evidence="16">Catalyzes the exchange of ADP and ATP across the membrane.</text>
</comment>
<evidence type="ECO:0000256" key="13">
    <source>
        <dbReference type="ARBA" id="ARBA00045250"/>
    </source>
</evidence>
<evidence type="ECO:0000256" key="12">
    <source>
        <dbReference type="ARBA" id="ARBA00024143"/>
    </source>
</evidence>
<dbReference type="SUPFAM" id="SSF103506">
    <property type="entry name" value="Mitochondrial carrier"/>
    <property type="match status" value="1"/>
</dbReference>
<evidence type="ECO:0000256" key="6">
    <source>
        <dbReference type="ARBA" id="ARBA00022692"/>
    </source>
</evidence>
<feature type="repeat" description="Solcar" evidence="14">
    <location>
        <begin position="93"/>
        <end position="184"/>
    </location>
</feature>
<gene>
    <name evidence="17" type="ORF">WN51_03592</name>
</gene>
<evidence type="ECO:0000256" key="11">
    <source>
        <dbReference type="ARBA" id="ARBA00023136"/>
    </source>
</evidence>
<reference evidence="17 18" key="1">
    <citation type="submission" date="2015-07" db="EMBL/GenBank/DDBJ databases">
        <title>The genome of Melipona quadrifasciata.</title>
        <authorList>
            <person name="Pan H."/>
            <person name="Kapheim K."/>
        </authorList>
    </citation>
    <scope>NUCLEOTIDE SEQUENCE [LARGE SCALE GENOMIC DNA]</scope>
    <source>
        <strain evidence="17">0111107301</strain>
        <tissue evidence="17">Whole body</tissue>
    </source>
</reference>
<dbReference type="PANTHER" id="PTHR45635:SF14">
    <property type="entry name" value="ADP_ATP TRANSLOCASE"/>
    <property type="match status" value="1"/>
</dbReference>
<dbReference type="OrthoDB" id="270584at2759"/>
<keyword evidence="18" id="KW-1185">Reference proteome</keyword>
<protein>
    <recommendedName>
        <fullName evidence="16">ADP/ATP translocase</fullName>
    </recommendedName>
    <alternativeName>
        <fullName evidence="16">ADP,ATP carrier protein</fullName>
    </alternativeName>
</protein>
<dbReference type="STRING" id="166423.A0A0N0U4B7"/>
<evidence type="ECO:0000313" key="18">
    <source>
        <dbReference type="Proteomes" id="UP000053105"/>
    </source>
</evidence>
<keyword evidence="6 14" id="KW-0812">Transmembrane</keyword>
<evidence type="ECO:0000256" key="7">
    <source>
        <dbReference type="ARBA" id="ARBA00022737"/>
    </source>
</evidence>
<keyword evidence="5" id="KW-0050">Antiport</keyword>
<dbReference type="InterPro" id="IPR018108">
    <property type="entry name" value="MCP_transmembrane"/>
</dbReference>
<keyword evidence="7" id="KW-0677">Repeat</keyword>
<evidence type="ECO:0000256" key="2">
    <source>
        <dbReference type="ARBA" id="ARBA00006375"/>
    </source>
</evidence>
<dbReference type="Proteomes" id="UP000053105">
    <property type="component" value="Unassembled WGS sequence"/>
</dbReference>
<feature type="transmembrane region" description="Helical" evidence="16">
    <location>
        <begin position="156"/>
        <end position="180"/>
    </location>
</feature>
<evidence type="ECO:0000256" key="3">
    <source>
        <dbReference type="ARBA" id="ARBA00011245"/>
    </source>
</evidence>
<dbReference type="InterPro" id="IPR002113">
    <property type="entry name" value="ADT_euk_type"/>
</dbReference>
<dbReference type="EMBL" id="KQ435848">
    <property type="protein sequence ID" value="KOX71051.1"/>
    <property type="molecule type" value="Genomic_DNA"/>
</dbReference>
<dbReference type="GO" id="GO:1901029">
    <property type="term" value="P:negative regulation of mitochondrial outer membrane permeabilization involved in apoptotic signaling pathway"/>
    <property type="evidence" value="ECO:0007669"/>
    <property type="project" value="TreeGrafter"/>
</dbReference>
<evidence type="ECO:0000256" key="9">
    <source>
        <dbReference type="ARBA" id="ARBA00022989"/>
    </source>
</evidence>
<dbReference type="GO" id="GO:0005743">
    <property type="term" value="C:mitochondrial inner membrane"/>
    <property type="evidence" value="ECO:0007669"/>
    <property type="project" value="UniProtKB-SubCell"/>
</dbReference>
<comment type="similarity">
    <text evidence="2 15">Belongs to the mitochondrial carrier (TC 2.A.29) family.</text>
</comment>
<keyword evidence="10" id="KW-0496">Mitochondrion</keyword>